<protein>
    <submittedName>
        <fullName evidence="1">Uncharacterized protein</fullName>
    </submittedName>
</protein>
<proteinExistence type="predicted"/>
<evidence type="ECO:0000313" key="2">
    <source>
        <dbReference type="Proteomes" id="UP001175228"/>
    </source>
</evidence>
<accession>A0AA39TPQ1</accession>
<dbReference type="EMBL" id="JAUEPU010000014">
    <property type="protein sequence ID" value="KAK0496961.1"/>
    <property type="molecule type" value="Genomic_DNA"/>
</dbReference>
<name>A0AA39TPQ1_9AGAR</name>
<evidence type="ECO:0000313" key="1">
    <source>
        <dbReference type="EMBL" id="KAK0496961.1"/>
    </source>
</evidence>
<keyword evidence="2" id="KW-1185">Reference proteome</keyword>
<sequence length="149" mass="16597">MLGLSNWISNLKRSLKQSSSPSTTSSVLPSWSPLTLGGNMGVGYLAAPHCHTVESTPPLRVRGGKNAEKAISSLREEPGGKEVIYLPLDLAPWPKSIQVIPYYVYEMIDEMRTTHHGEPYVPPFRPEKLARIRMGDGWMLYLILYSDLG</sequence>
<organism evidence="1 2">
    <name type="scientific">Armillaria luteobubalina</name>
    <dbReference type="NCBI Taxonomy" id="153913"/>
    <lineage>
        <taxon>Eukaryota</taxon>
        <taxon>Fungi</taxon>
        <taxon>Dikarya</taxon>
        <taxon>Basidiomycota</taxon>
        <taxon>Agaricomycotina</taxon>
        <taxon>Agaricomycetes</taxon>
        <taxon>Agaricomycetidae</taxon>
        <taxon>Agaricales</taxon>
        <taxon>Marasmiineae</taxon>
        <taxon>Physalacriaceae</taxon>
        <taxon>Armillaria</taxon>
    </lineage>
</organism>
<gene>
    <name evidence="1" type="ORF">EDD18DRAFT_1105265</name>
</gene>
<dbReference type="Proteomes" id="UP001175228">
    <property type="component" value="Unassembled WGS sequence"/>
</dbReference>
<dbReference type="AlphaFoldDB" id="A0AA39TPQ1"/>
<comment type="caution">
    <text evidence="1">The sequence shown here is derived from an EMBL/GenBank/DDBJ whole genome shotgun (WGS) entry which is preliminary data.</text>
</comment>
<reference evidence="1" key="1">
    <citation type="submission" date="2023-06" db="EMBL/GenBank/DDBJ databases">
        <authorList>
            <consortium name="Lawrence Berkeley National Laboratory"/>
            <person name="Ahrendt S."/>
            <person name="Sahu N."/>
            <person name="Indic B."/>
            <person name="Wong-Bajracharya J."/>
            <person name="Merenyi Z."/>
            <person name="Ke H.-M."/>
            <person name="Monk M."/>
            <person name="Kocsube S."/>
            <person name="Drula E."/>
            <person name="Lipzen A."/>
            <person name="Balint B."/>
            <person name="Henrissat B."/>
            <person name="Andreopoulos B."/>
            <person name="Martin F.M."/>
            <person name="Harder C.B."/>
            <person name="Rigling D."/>
            <person name="Ford K.L."/>
            <person name="Foster G.D."/>
            <person name="Pangilinan J."/>
            <person name="Papanicolaou A."/>
            <person name="Barry K."/>
            <person name="LaButti K."/>
            <person name="Viragh M."/>
            <person name="Koriabine M."/>
            <person name="Yan M."/>
            <person name="Riley R."/>
            <person name="Champramary S."/>
            <person name="Plett K.L."/>
            <person name="Tsai I.J."/>
            <person name="Slot J."/>
            <person name="Sipos G."/>
            <person name="Plett J."/>
            <person name="Nagy L.G."/>
            <person name="Grigoriev I.V."/>
        </authorList>
    </citation>
    <scope>NUCLEOTIDE SEQUENCE</scope>
    <source>
        <strain evidence="1">HWK02</strain>
    </source>
</reference>